<accession>A0A510HLW0</accession>
<dbReference type="HAMAP" id="MF_01326_B">
    <property type="entry name" value="Ribosomal_uL24_B"/>
    <property type="match status" value="1"/>
</dbReference>
<dbReference type="Pfam" id="PF17136">
    <property type="entry name" value="ribosomal_L24"/>
    <property type="match status" value="1"/>
</dbReference>
<dbReference type="GO" id="GO:0006412">
    <property type="term" value="P:translation"/>
    <property type="evidence" value="ECO:0007669"/>
    <property type="project" value="UniProtKB-UniRule"/>
</dbReference>
<proteinExistence type="inferred from homology"/>
<dbReference type="PANTHER" id="PTHR12903">
    <property type="entry name" value="MITOCHONDRIAL RIBOSOMAL PROTEIN L24"/>
    <property type="match status" value="1"/>
</dbReference>
<keyword evidence="6 9" id="KW-0687">Ribonucleoprotein</keyword>
<feature type="domain" description="KOW" evidence="11">
    <location>
        <begin position="4"/>
        <end position="31"/>
    </location>
</feature>
<keyword evidence="3 9" id="KW-0699">rRNA-binding</keyword>
<evidence type="ECO:0000256" key="6">
    <source>
        <dbReference type="ARBA" id="ARBA00023274"/>
    </source>
</evidence>
<dbReference type="SMART" id="SM00739">
    <property type="entry name" value="KOW"/>
    <property type="match status" value="1"/>
</dbReference>
<dbReference type="Proteomes" id="UP000318065">
    <property type="component" value="Chromosome"/>
</dbReference>
<dbReference type="GO" id="GO:0005840">
    <property type="term" value="C:ribosome"/>
    <property type="evidence" value="ECO:0007669"/>
    <property type="project" value="UniProtKB-KW"/>
</dbReference>
<dbReference type="InterPro" id="IPR041988">
    <property type="entry name" value="Ribosomal_uL24_KOW"/>
</dbReference>
<evidence type="ECO:0000256" key="1">
    <source>
        <dbReference type="ARBA" id="ARBA00004072"/>
    </source>
</evidence>
<evidence type="ECO:0000313" key="12">
    <source>
        <dbReference type="EMBL" id="BBL79573.1"/>
    </source>
</evidence>
<name>A0A510HLW0_9ACTN</name>
<evidence type="ECO:0000256" key="10">
    <source>
        <dbReference type="RuleBase" id="RU003477"/>
    </source>
</evidence>
<dbReference type="AlphaFoldDB" id="A0A510HLW0"/>
<dbReference type="SMR" id="A0A510HLW0"/>
<dbReference type="InterPro" id="IPR003256">
    <property type="entry name" value="Ribosomal_uL24"/>
</dbReference>
<evidence type="ECO:0000256" key="3">
    <source>
        <dbReference type="ARBA" id="ARBA00022730"/>
    </source>
</evidence>
<evidence type="ECO:0000256" key="9">
    <source>
        <dbReference type="HAMAP-Rule" id="MF_01326"/>
    </source>
</evidence>
<sequence>MAAKIKRGDTVVVISGREKGKRGEVERVLPRENRVVVKGVNTRTRHARPSQQNPDGLYRFDAPIHISNVMLVDPNTGEPTRVGYRFTESGQKVRVAKRSGKDIDG</sequence>
<dbReference type="GO" id="GO:1990904">
    <property type="term" value="C:ribonucleoprotein complex"/>
    <property type="evidence" value="ECO:0007669"/>
    <property type="project" value="UniProtKB-KW"/>
</dbReference>
<dbReference type="InterPro" id="IPR057264">
    <property type="entry name" value="Ribosomal_uL24_C"/>
</dbReference>
<evidence type="ECO:0000259" key="11">
    <source>
        <dbReference type="SMART" id="SM00739"/>
    </source>
</evidence>
<keyword evidence="13" id="KW-1185">Reference proteome</keyword>
<evidence type="ECO:0000256" key="4">
    <source>
        <dbReference type="ARBA" id="ARBA00022884"/>
    </source>
</evidence>
<dbReference type="OrthoDB" id="9807419at2"/>
<dbReference type="NCBIfam" id="TIGR01079">
    <property type="entry name" value="rplX_bact"/>
    <property type="match status" value="1"/>
</dbReference>
<comment type="subunit">
    <text evidence="9">Part of the 50S ribosomal subunit.</text>
</comment>
<keyword evidence="5 9" id="KW-0689">Ribosomal protein</keyword>
<dbReference type="Pfam" id="PF00467">
    <property type="entry name" value="KOW"/>
    <property type="match status" value="1"/>
</dbReference>
<dbReference type="PROSITE" id="PS01108">
    <property type="entry name" value="RIBOSOMAL_L24"/>
    <property type="match status" value="1"/>
</dbReference>
<evidence type="ECO:0000256" key="7">
    <source>
        <dbReference type="ARBA" id="ARBA00035206"/>
    </source>
</evidence>
<reference evidence="12" key="1">
    <citation type="journal article" date="2019" name="Microbiol. Resour. Announc.">
        <title>Complete Genome Sequence of Rubrobacter xylanophilus Strain AA3-22, Isolated from Arima Onsen in Japan.</title>
        <authorList>
            <person name="Tomariguchi N."/>
            <person name="Miyazaki K."/>
        </authorList>
    </citation>
    <scope>NUCLEOTIDE SEQUENCE [LARGE SCALE GENOMIC DNA]</scope>
    <source>
        <strain evidence="12">AA3-22</strain>
    </source>
</reference>
<evidence type="ECO:0000256" key="2">
    <source>
        <dbReference type="ARBA" id="ARBA00010618"/>
    </source>
</evidence>
<dbReference type="CDD" id="cd06089">
    <property type="entry name" value="KOW_RPL26"/>
    <property type="match status" value="1"/>
</dbReference>
<dbReference type="Gene3D" id="2.30.30.30">
    <property type="match status" value="1"/>
</dbReference>
<dbReference type="InterPro" id="IPR014722">
    <property type="entry name" value="Rib_uL2_dom2"/>
</dbReference>
<dbReference type="GO" id="GO:0019843">
    <property type="term" value="F:rRNA binding"/>
    <property type="evidence" value="ECO:0007669"/>
    <property type="project" value="UniProtKB-UniRule"/>
</dbReference>
<dbReference type="FunFam" id="2.30.30.30:FF:000004">
    <property type="entry name" value="50S ribosomal protein L24"/>
    <property type="match status" value="1"/>
</dbReference>
<comment type="function">
    <text evidence="8 9">One of the proteins that surrounds the polypeptide exit tunnel on the outside of the subunit.</text>
</comment>
<protein>
    <recommendedName>
        <fullName evidence="7 9">Large ribosomal subunit protein uL24</fullName>
    </recommendedName>
</protein>
<evidence type="ECO:0000256" key="8">
    <source>
        <dbReference type="ARBA" id="ARBA00058688"/>
    </source>
</evidence>
<evidence type="ECO:0000256" key="5">
    <source>
        <dbReference type="ARBA" id="ARBA00022980"/>
    </source>
</evidence>
<dbReference type="EMBL" id="AP019791">
    <property type="protein sequence ID" value="BBL79573.1"/>
    <property type="molecule type" value="Genomic_DNA"/>
</dbReference>
<dbReference type="RefSeq" id="WP_041328262.1">
    <property type="nucleotide sequence ID" value="NZ_AP019791.1"/>
</dbReference>
<dbReference type="GO" id="GO:0003735">
    <property type="term" value="F:structural constituent of ribosome"/>
    <property type="evidence" value="ECO:0007669"/>
    <property type="project" value="InterPro"/>
</dbReference>
<dbReference type="SUPFAM" id="SSF50104">
    <property type="entry name" value="Translation proteins SH3-like domain"/>
    <property type="match status" value="1"/>
</dbReference>
<dbReference type="InterPro" id="IPR005825">
    <property type="entry name" value="Ribosomal_uL24_CS"/>
</dbReference>
<dbReference type="InterPro" id="IPR008991">
    <property type="entry name" value="Translation_prot_SH3-like_sf"/>
</dbReference>
<gene>
    <name evidence="9 12" type="primary">rplX</name>
    <name evidence="12" type="ORF">RxyAA322_14270</name>
</gene>
<keyword evidence="4 9" id="KW-0694">RNA-binding</keyword>
<dbReference type="InterPro" id="IPR005824">
    <property type="entry name" value="KOW"/>
</dbReference>
<comment type="function">
    <text evidence="1 9">One of two assembly initiator proteins, it binds directly to the 5'-end of the 23S rRNA, where it nucleates assembly of the 50S subunit.</text>
</comment>
<evidence type="ECO:0000313" key="13">
    <source>
        <dbReference type="Proteomes" id="UP000318065"/>
    </source>
</evidence>
<comment type="similarity">
    <text evidence="2 9 10">Belongs to the universal ribosomal protein uL24 family.</text>
</comment>
<organism evidence="12 13">
    <name type="scientific">Rubrobacter xylanophilus</name>
    <dbReference type="NCBI Taxonomy" id="49319"/>
    <lineage>
        <taxon>Bacteria</taxon>
        <taxon>Bacillati</taxon>
        <taxon>Actinomycetota</taxon>
        <taxon>Rubrobacteria</taxon>
        <taxon>Rubrobacterales</taxon>
        <taxon>Rubrobacteraceae</taxon>
        <taxon>Rubrobacter</taxon>
    </lineage>
</organism>